<comment type="subcellular location">
    <subcellularLocation>
        <location evidence="2">Cytoplasm</location>
    </subcellularLocation>
    <subcellularLocation>
        <location evidence="1">Photoreceptor inner segment</location>
    </subcellularLocation>
</comment>
<evidence type="ECO:0000313" key="6">
    <source>
        <dbReference type="Proteomes" id="UP000245341"/>
    </source>
</evidence>
<evidence type="ECO:0000256" key="1">
    <source>
        <dbReference type="ARBA" id="ARBA00004437"/>
    </source>
</evidence>
<dbReference type="InterPro" id="IPR029239">
    <property type="entry name" value="CFAP418"/>
</dbReference>
<dbReference type="AlphaFoldDB" id="A0A7F8QH80"/>
<keyword evidence="3" id="KW-0963">Cytoplasm</keyword>
<accession>A0A7F8QH80</accession>
<reference evidence="7" key="1">
    <citation type="submission" date="2025-08" db="UniProtKB">
        <authorList>
            <consortium name="RefSeq"/>
        </authorList>
    </citation>
    <scope>IDENTIFICATION</scope>
    <source>
        <tissue evidence="7">Liver</tissue>
    </source>
</reference>
<dbReference type="GeneID" id="102746943"/>
<gene>
    <name evidence="7" type="primary">CUNH8orf37</name>
</gene>
<dbReference type="PANTHER" id="PTHR33958">
    <property type="entry name" value="PROTEIN C8ORF37"/>
    <property type="match status" value="1"/>
</dbReference>
<dbReference type="RefSeq" id="XP_030880071.1">
    <property type="nucleotide sequence ID" value="XM_031024211.1"/>
</dbReference>
<keyword evidence="6" id="KW-1185">Reference proteome</keyword>
<dbReference type="GO" id="GO:0005829">
    <property type="term" value="C:cytosol"/>
    <property type="evidence" value="ECO:0007669"/>
    <property type="project" value="TreeGrafter"/>
</dbReference>
<evidence type="ECO:0000256" key="2">
    <source>
        <dbReference type="ARBA" id="ARBA00004496"/>
    </source>
</evidence>
<sequence length="198" mass="22569">MAKDLDELLDEVESKFCRPDPPTLGIVQRPRGCGGGILSNDRNRAEAKKNLRLTGGKGELSCDDLGASAVTLLEMFVELHKGSFGTTQESHSCQFMPASVVWFCLVLVFVGMISQKACDHLRCIACDFWVVSYDDYMWDKSCDYLFFRNNMPEFHKLRTKLVKKKGTRAYACQCSWRTIEDLTDLQTDHQLRWVCGKH</sequence>
<comment type="function">
    <text evidence="4">May be involved in photoreceptor outer segment disk morphogenesis.</text>
</comment>
<evidence type="ECO:0000256" key="5">
    <source>
        <dbReference type="ARBA" id="ARBA00026215"/>
    </source>
</evidence>
<evidence type="ECO:0000256" key="4">
    <source>
        <dbReference type="ARBA" id="ARBA00024819"/>
    </source>
</evidence>
<dbReference type="KEGG" id="lww:102746943"/>
<dbReference type="Proteomes" id="UP000245341">
    <property type="component" value="Unplaced"/>
</dbReference>
<dbReference type="OrthoDB" id="259905at2759"/>
<dbReference type="Pfam" id="PF14996">
    <property type="entry name" value="RMP"/>
    <property type="match status" value="1"/>
</dbReference>
<dbReference type="CTD" id="157657"/>
<dbReference type="PANTHER" id="PTHR33958:SF1">
    <property type="entry name" value="CILIA- AND FLAGELLA-ASSOCIATED PROTEIN 418"/>
    <property type="match status" value="1"/>
</dbReference>
<organism evidence="6 7">
    <name type="scientific">Leptonychotes weddellii</name>
    <name type="common">Weddell seal</name>
    <name type="synonym">Otaria weddellii</name>
    <dbReference type="NCBI Taxonomy" id="9713"/>
    <lineage>
        <taxon>Eukaryota</taxon>
        <taxon>Metazoa</taxon>
        <taxon>Chordata</taxon>
        <taxon>Craniata</taxon>
        <taxon>Vertebrata</taxon>
        <taxon>Euteleostomi</taxon>
        <taxon>Mammalia</taxon>
        <taxon>Eutheria</taxon>
        <taxon>Laurasiatheria</taxon>
        <taxon>Carnivora</taxon>
        <taxon>Caniformia</taxon>
        <taxon>Pinnipedia</taxon>
        <taxon>Phocidae</taxon>
        <taxon>Monachinae</taxon>
        <taxon>Lobodontini</taxon>
        <taxon>Leptonychotes</taxon>
    </lineage>
</organism>
<proteinExistence type="predicted"/>
<protein>
    <recommendedName>
        <fullName evidence="5">Cilia- and flagella-associated protein 418</fullName>
    </recommendedName>
</protein>
<evidence type="ECO:0000256" key="3">
    <source>
        <dbReference type="ARBA" id="ARBA00022490"/>
    </source>
</evidence>
<dbReference type="GO" id="GO:0001917">
    <property type="term" value="C:photoreceptor inner segment"/>
    <property type="evidence" value="ECO:0007669"/>
    <property type="project" value="UniProtKB-SubCell"/>
</dbReference>
<name>A0A7F8QH80_LEPWE</name>
<evidence type="ECO:0000313" key="7">
    <source>
        <dbReference type="RefSeq" id="XP_030880071.1"/>
    </source>
</evidence>